<keyword evidence="1" id="KW-1188">Viral release from host cell</keyword>
<protein>
    <submittedName>
        <fullName evidence="3">Phage tail tape measure protein</fullName>
    </submittedName>
</protein>
<dbReference type="Pfam" id="PF10145">
    <property type="entry name" value="PhageMin_Tail"/>
    <property type="match status" value="1"/>
</dbReference>
<evidence type="ECO:0000256" key="1">
    <source>
        <dbReference type="ARBA" id="ARBA00022612"/>
    </source>
</evidence>
<proteinExistence type="predicted"/>
<dbReference type="RefSeq" id="WP_187304410.1">
    <property type="nucleotide sequence ID" value="NZ_JACRYT010000033.1"/>
</dbReference>
<dbReference type="EMBL" id="JACRYT010000033">
    <property type="protein sequence ID" value="MBC6681314.1"/>
    <property type="molecule type" value="Genomic_DNA"/>
</dbReference>
<keyword evidence="4" id="KW-1185">Reference proteome</keyword>
<sequence>MAKTVAAVVKLIDNFSNPSKQVAKAARDMEKRISHTGQVFKNFGAIFESAGSSLTHAFTLPIATAAGAAGKFAMDAEDAYVQLAAATGTSAAEMEKYQDVINDIYKENFGESIGDVSNSLAQVNQNLKGLDTSALQQSTEYALAMRDVFGVDVAESTRSADTLMKNFGISSKEAFNLMTQGAQSGLNFSDELYDNLNEYSVQFKKLGLNAEDMFSIYSSGAEAGAWNLDKIGDAIKEFSIRSIDGSNTTAEGFKLLGLNSDDMAARIAAGGDSASKAFDQTIQALAGMEDPVKQSAAGVALFGTMWEDLSPQVVTSLTTSRNEIDKTKDAADALAETKFDTFSSALGGLWRTIQVDVLQPIGDMLIPYVDSVK</sequence>
<dbReference type="Proteomes" id="UP000602647">
    <property type="component" value="Unassembled WGS sequence"/>
</dbReference>
<reference evidence="3" key="1">
    <citation type="submission" date="2020-08" db="EMBL/GenBank/DDBJ databases">
        <title>Genome public.</title>
        <authorList>
            <person name="Liu C."/>
            <person name="Sun Q."/>
        </authorList>
    </citation>
    <scope>NUCLEOTIDE SEQUENCE</scope>
    <source>
        <strain evidence="3">BX12</strain>
    </source>
</reference>
<accession>A0A923STD3</accession>
<evidence type="ECO:0000313" key="4">
    <source>
        <dbReference type="Proteomes" id="UP000602647"/>
    </source>
</evidence>
<gene>
    <name evidence="3" type="ORF">H9L42_16005</name>
</gene>
<dbReference type="InterPro" id="IPR010090">
    <property type="entry name" value="Phage_tape_meas"/>
</dbReference>
<dbReference type="PANTHER" id="PTHR37813:SF1">
    <property type="entry name" value="FELS-2 PROPHAGE PROTEIN"/>
    <property type="match status" value="1"/>
</dbReference>
<feature type="domain" description="Phage tail tape measure protein" evidence="2">
    <location>
        <begin position="108"/>
        <end position="303"/>
    </location>
</feature>
<comment type="caution">
    <text evidence="3">The sequence shown here is derived from an EMBL/GenBank/DDBJ whole genome shotgun (WGS) entry which is preliminary data.</text>
</comment>
<evidence type="ECO:0000313" key="3">
    <source>
        <dbReference type="EMBL" id="MBC6681314.1"/>
    </source>
</evidence>
<name>A0A923STD3_9FIRM</name>
<evidence type="ECO:0000259" key="2">
    <source>
        <dbReference type="Pfam" id="PF10145"/>
    </source>
</evidence>
<organism evidence="3 4">
    <name type="scientific">Zhenpiania hominis</name>
    <dbReference type="NCBI Taxonomy" id="2763644"/>
    <lineage>
        <taxon>Bacteria</taxon>
        <taxon>Bacillati</taxon>
        <taxon>Bacillota</taxon>
        <taxon>Clostridia</taxon>
        <taxon>Peptostreptococcales</taxon>
        <taxon>Anaerovoracaceae</taxon>
        <taxon>Zhenpiania</taxon>
    </lineage>
</organism>
<dbReference type="AlphaFoldDB" id="A0A923STD3"/>
<dbReference type="PANTHER" id="PTHR37813">
    <property type="entry name" value="FELS-2 PROPHAGE PROTEIN"/>
    <property type="match status" value="1"/>
</dbReference>